<evidence type="ECO:0000256" key="1">
    <source>
        <dbReference type="ARBA" id="ARBA00004651"/>
    </source>
</evidence>
<dbReference type="Pfam" id="PF07690">
    <property type="entry name" value="MFS_1"/>
    <property type="match status" value="1"/>
</dbReference>
<evidence type="ECO:0000256" key="4">
    <source>
        <dbReference type="ARBA" id="ARBA00023136"/>
    </source>
</evidence>
<reference evidence="6 7" key="1">
    <citation type="submission" date="2016-10" db="EMBL/GenBank/DDBJ databases">
        <authorList>
            <person name="de Groot N.N."/>
        </authorList>
    </citation>
    <scope>NUCLEOTIDE SEQUENCE [LARGE SCALE GENOMIC DNA]</scope>
    <source>
        <strain evidence="6 7">CGMCC 4.6858</strain>
    </source>
</reference>
<dbReference type="GO" id="GO:0022857">
    <property type="term" value="F:transmembrane transporter activity"/>
    <property type="evidence" value="ECO:0007669"/>
    <property type="project" value="InterPro"/>
</dbReference>
<accession>A0A1G6R4N4</accession>
<evidence type="ECO:0000256" key="2">
    <source>
        <dbReference type="ARBA" id="ARBA00022692"/>
    </source>
</evidence>
<proteinExistence type="predicted"/>
<keyword evidence="4" id="KW-0472">Membrane</keyword>
<dbReference type="SUPFAM" id="SSF103473">
    <property type="entry name" value="MFS general substrate transporter"/>
    <property type="match status" value="1"/>
</dbReference>
<dbReference type="STRING" id="1045774.SAMN05421872_105151"/>
<evidence type="ECO:0000256" key="3">
    <source>
        <dbReference type="ARBA" id="ARBA00022989"/>
    </source>
</evidence>
<dbReference type="PANTHER" id="PTHR23542">
    <property type="match status" value="1"/>
</dbReference>
<dbReference type="InterPro" id="IPR011701">
    <property type="entry name" value="MFS"/>
</dbReference>
<dbReference type="GO" id="GO:0005886">
    <property type="term" value="C:plasma membrane"/>
    <property type="evidence" value="ECO:0007669"/>
    <property type="project" value="UniProtKB-SubCell"/>
</dbReference>
<dbReference type="AlphaFoldDB" id="A0A1G6R4N4"/>
<keyword evidence="7" id="KW-1185">Reference proteome</keyword>
<name>A0A1G6R4N4_9ACTN</name>
<dbReference type="PROSITE" id="PS50850">
    <property type="entry name" value="MFS"/>
    <property type="match status" value="1"/>
</dbReference>
<dbReference type="InterPro" id="IPR020846">
    <property type="entry name" value="MFS_dom"/>
</dbReference>
<dbReference type="EMBL" id="FMZM01000005">
    <property type="protein sequence ID" value="SDC99590.1"/>
    <property type="molecule type" value="Genomic_DNA"/>
</dbReference>
<dbReference type="PANTHER" id="PTHR23542:SF1">
    <property type="entry name" value="MAJOR FACILITATOR SUPERFAMILY (MFS) PROFILE DOMAIN-CONTAINING PROTEIN"/>
    <property type="match status" value="1"/>
</dbReference>
<evidence type="ECO:0000313" key="6">
    <source>
        <dbReference type="EMBL" id="SDC99590.1"/>
    </source>
</evidence>
<dbReference type="OrthoDB" id="9180256at2"/>
<dbReference type="RefSeq" id="WP_090854952.1">
    <property type="nucleotide sequence ID" value="NZ_FMZM01000005.1"/>
</dbReference>
<evidence type="ECO:0000259" key="5">
    <source>
        <dbReference type="PROSITE" id="PS50850"/>
    </source>
</evidence>
<gene>
    <name evidence="6" type="ORF">SAMN05421872_105151</name>
</gene>
<protein>
    <submittedName>
        <fullName evidence="6">Major Facilitator Superfamily protein</fullName>
    </submittedName>
</protein>
<feature type="domain" description="Major facilitator superfamily (MFS) profile" evidence="5">
    <location>
        <begin position="217"/>
        <end position="396"/>
    </location>
</feature>
<comment type="subcellular location">
    <subcellularLocation>
        <location evidence="1">Cell membrane</location>
        <topology evidence="1">Multi-pass membrane protein</topology>
    </subcellularLocation>
</comment>
<evidence type="ECO:0000313" key="7">
    <source>
        <dbReference type="Proteomes" id="UP000199034"/>
    </source>
</evidence>
<keyword evidence="2" id="KW-0812">Transmembrane</keyword>
<dbReference type="InterPro" id="IPR036259">
    <property type="entry name" value="MFS_trans_sf"/>
</dbReference>
<dbReference type="Proteomes" id="UP000199034">
    <property type="component" value="Unassembled WGS sequence"/>
</dbReference>
<organism evidence="6 7">
    <name type="scientific">Nocardioides lianchengensis</name>
    <dbReference type="NCBI Taxonomy" id="1045774"/>
    <lineage>
        <taxon>Bacteria</taxon>
        <taxon>Bacillati</taxon>
        <taxon>Actinomycetota</taxon>
        <taxon>Actinomycetes</taxon>
        <taxon>Propionibacteriales</taxon>
        <taxon>Nocardioidaceae</taxon>
        <taxon>Nocardioides</taxon>
    </lineage>
</organism>
<dbReference type="Gene3D" id="1.20.1250.20">
    <property type="entry name" value="MFS general substrate transporter like domains"/>
    <property type="match status" value="2"/>
</dbReference>
<keyword evidence="3" id="KW-1133">Transmembrane helix</keyword>
<sequence>MAALTSYRRVLAQPGTARFSLAGLVARLPISMVGLGIVLLVEDQSGSYGVAGTVTATYTVAGAGLAIAQGRLLDRLGQRLVLTVAATLFSVAMALLVWSVQEDWPRAATYVLAAVAGATLPQVGSCVRARWSHVLDRSTDVQTAFALEAVLDEVVFVVGPILATVLATTVDPVVGLAVAVVSGLVGCLGLARQHATEPPTHVHDHATGPRPAMPWRTVAPLTVVSVGLGVLFGAAEVTTVAFSEERGAEAYAGALLAVWALGSLLSGVVTGAVSWRRGPSYRVRVGALAMAVSMLPLFLVDSMWTMAVLLLVGGSATAPTLVATLSMAEQVLPRPRMTEGLAVLHTGLVAGVAPGAALSGFVVDHHGASAAYLVSAGAGVLAALAALALPRQGRTT</sequence>